<keyword evidence="1" id="KW-1133">Transmembrane helix</keyword>
<reference evidence="2 3" key="1">
    <citation type="journal article" date="2021" name="ACS Chem. Biol.">
        <title>Genomic-Led Discovery of a Novel Glycopeptide Antibiotic by Nonomuraea coxensis DSM 45129.</title>
        <authorList>
            <person name="Yushchuk O."/>
            <person name="Vior N.M."/>
            <person name="Andreo-Vidal A."/>
            <person name="Berini F."/>
            <person name="Ruckert C."/>
            <person name="Busche T."/>
            <person name="Binda E."/>
            <person name="Kalinowski J."/>
            <person name="Truman A.W."/>
            <person name="Marinelli F."/>
        </authorList>
    </citation>
    <scope>NUCLEOTIDE SEQUENCE [LARGE SCALE GENOMIC DNA]</scope>
    <source>
        <strain evidence="2 3">DSM 45129</strain>
    </source>
</reference>
<protein>
    <recommendedName>
        <fullName evidence="4">Transmembrane protein</fullName>
    </recommendedName>
</protein>
<accession>A0ABX8TSL0</accession>
<feature type="transmembrane region" description="Helical" evidence="1">
    <location>
        <begin position="87"/>
        <end position="113"/>
    </location>
</feature>
<dbReference type="RefSeq" id="WP_169577037.1">
    <property type="nucleotide sequence ID" value="NZ_CP068985.1"/>
</dbReference>
<keyword evidence="1" id="KW-0812">Transmembrane</keyword>
<evidence type="ECO:0008006" key="4">
    <source>
        <dbReference type="Google" id="ProtNLM"/>
    </source>
</evidence>
<evidence type="ECO:0000256" key="1">
    <source>
        <dbReference type="SAM" id="Phobius"/>
    </source>
</evidence>
<dbReference type="EMBL" id="CP068985">
    <property type="protein sequence ID" value="QYC38216.1"/>
    <property type="molecule type" value="Genomic_DNA"/>
</dbReference>
<proteinExistence type="predicted"/>
<gene>
    <name evidence="2" type="ORF">Nocox_02930</name>
</gene>
<keyword evidence="1" id="KW-0472">Membrane</keyword>
<name>A0ABX8TSL0_9ACTN</name>
<organism evidence="2 3">
    <name type="scientific">Nonomuraea coxensis DSM 45129</name>
    <dbReference type="NCBI Taxonomy" id="1122611"/>
    <lineage>
        <taxon>Bacteria</taxon>
        <taxon>Bacillati</taxon>
        <taxon>Actinomycetota</taxon>
        <taxon>Actinomycetes</taxon>
        <taxon>Streptosporangiales</taxon>
        <taxon>Streptosporangiaceae</taxon>
        <taxon>Nonomuraea</taxon>
    </lineage>
</organism>
<feature type="transmembrane region" description="Helical" evidence="1">
    <location>
        <begin position="20"/>
        <end position="44"/>
    </location>
</feature>
<sequence length="118" mass="13193">MAELWDDLHWTWLRLREPVIEHMVALNGLPSVSALLSTLVAAWARWPFSAVVGLLAVLVVAVVALDWVFMAFSYFTLLGCAGWEGRVLWMLWHLLPVVGYGSAVVLLVAGILAHRRTR</sequence>
<feature type="transmembrane region" description="Helical" evidence="1">
    <location>
        <begin position="51"/>
        <end position="75"/>
    </location>
</feature>
<evidence type="ECO:0000313" key="3">
    <source>
        <dbReference type="Proteomes" id="UP000824681"/>
    </source>
</evidence>
<keyword evidence="3" id="KW-1185">Reference proteome</keyword>
<evidence type="ECO:0000313" key="2">
    <source>
        <dbReference type="EMBL" id="QYC38216.1"/>
    </source>
</evidence>
<dbReference type="Proteomes" id="UP000824681">
    <property type="component" value="Chromosome"/>
</dbReference>